<evidence type="ECO:0000256" key="4">
    <source>
        <dbReference type="SAM" id="MobiDB-lite"/>
    </source>
</evidence>
<evidence type="ECO:0000256" key="3">
    <source>
        <dbReference type="ARBA" id="ARBA00023136"/>
    </source>
</evidence>
<evidence type="ECO:0000256" key="1">
    <source>
        <dbReference type="ARBA" id="ARBA00004308"/>
    </source>
</evidence>
<dbReference type="PROSITE" id="PS50275">
    <property type="entry name" value="SAC"/>
    <property type="match status" value="1"/>
</dbReference>
<evidence type="ECO:0000313" key="6">
    <source>
        <dbReference type="EMBL" id="KAK4475063.1"/>
    </source>
</evidence>
<proteinExistence type="predicted"/>
<feature type="region of interest" description="Disordered" evidence="4">
    <location>
        <begin position="1044"/>
        <end position="1076"/>
    </location>
</feature>
<dbReference type="Pfam" id="PF02383">
    <property type="entry name" value="Syja_N"/>
    <property type="match status" value="1"/>
</dbReference>
<reference evidence="6" key="1">
    <citation type="submission" date="2022-04" db="EMBL/GenBank/DDBJ databases">
        <authorList>
            <person name="Xu L."/>
            <person name="Lv Z."/>
        </authorList>
    </citation>
    <scope>NUCLEOTIDE SEQUENCE</scope>
    <source>
        <strain evidence="6">LV_2022a</strain>
    </source>
</reference>
<feature type="compositionally biased region" description="Basic and acidic residues" evidence="4">
    <location>
        <begin position="1048"/>
        <end position="1058"/>
    </location>
</feature>
<evidence type="ECO:0000313" key="7">
    <source>
        <dbReference type="Proteomes" id="UP001292079"/>
    </source>
</evidence>
<dbReference type="GO" id="GO:0012505">
    <property type="term" value="C:endomembrane system"/>
    <property type="evidence" value="ECO:0007669"/>
    <property type="project" value="UniProtKB-SubCell"/>
</dbReference>
<keyword evidence="2" id="KW-0378">Hydrolase</keyword>
<dbReference type="InterPro" id="IPR043573">
    <property type="entry name" value="Fig4-like"/>
</dbReference>
<comment type="subcellular location">
    <subcellularLocation>
        <location evidence="1">Endomembrane system</location>
    </subcellularLocation>
</comment>
<dbReference type="GO" id="GO:0046856">
    <property type="term" value="P:phosphatidylinositol dephosphorylation"/>
    <property type="evidence" value="ECO:0007669"/>
    <property type="project" value="InterPro"/>
</dbReference>
<keyword evidence="7" id="KW-1185">Reference proteome</keyword>
<protein>
    <recommendedName>
        <fullName evidence="5">SAC domain-containing protein</fullName>
    </recommendedName>
</protein>
<dbReference type="EMBL" id="JALJAT010000001">
    <property type="protein sequence ID" value="KAK4475063.1"/>
    <property type="molecule type" value="Genomic_DNA"/>
</dbReference>
<feature type="compositionally biased region" description="Acidic residues" evidence="4">
    <location>
        <begin position="1059"/>
        <end position="1076"/>
    </location>
</feature>
<comment type="caution">
    <text evidence="6">The sequence shown here is derived from an EMBL/GenBank/DDBJ whole genome shotgun (WGS) entry which is preliminary data.</text>
</comment>
<dbReference type="InterPro" id="IPR002013">
    <property type="entry name" value="SAC_dom"/>
</dbReference>
<dbReference type="PANTHER" id="PTHR45738">
    <property type="entry name" value="POLYPHOSPHOINOSITIDE PHOSPHATASE"/>
    <property type="match status" value="1"/>
</dbReference>
<dbReference type="GO" id="GO:0043813">
    <property type="term" value="F:phosphatidylinositol-3,5-bisphosphate 5-phosphatase activity"/>
    <property type="evidence" value="ECO:0007669"/>
    <property type="project" value="InterPro"/>
</dbReference>
<reference evidence="6" key="2">
    <citation type="journal article" date="2023" name="Infect Dis Poverty">
        <title>Chromosome-scale genome of the human blood fluke Schistosoma mekongi and its implications for public health.</title>
        <authorList>
            <person name="Zhou M."/>
            <person name="Xu L."/>
            <person name="Xu D."/>
            <person name="Chen W."/>
            <person name="Khan J."/>
            <person name="Hu Y."/>
            <person name="Huang H."/>
            <person name="Wei H."/>
            <person name="Zhang Y."/>
            <person name="Chusongsang P."/>
            <person name="Tanasarnprasert K."/>
            <person name="Hu X."/>
            <person name="Limpanont Y."/>
            <person name="Lv Z."/>
        </authorList>
    </citation>
    <scope>NUCLEOTIDE SEQUENCE</scope>
    <source>
        <strain evidence="6">LV_2022a</strain>
    </source>
</reference>
<gene>
    <name evidence="6" type="ORF">MN116_002157</name>
</gene>
<sequence length="1250" mass="143969">MPFPSHIWLKNLITMERHLPLYFLGMEVTYINWMKSIRVYESPSHIYLVGSDAGERYFRILKIARAPVPLGDDYLWIDKECSASEATIEAETLVDRVWRLNIIEDPRIYSKSELARLLHVIQATNRHFHTKTASHDNDNMDASKSPKWSRFSSLFSWRRAQELMPRISEDSSEISDSNTFNDLPSNPKDLQQAAAYALFTGSSKRSLVLVTKCYGVVGVIRFLRGYYLILITKYSVVAQLGEHQICKVEDTAMMYIPGNDFVDESGLSINGSRSQCSPISLNNTISQDLNTSSRSNEDEQQTGLFHLIKSSVGRKKLSSDEMRYLKLFSNVDLASNFYFSYTYDLSHSLQYNMEPVFKYDQQKVNHLLTSKYIPNDKYVWNWRLIPPKFRPANNPTDIISDQPDWFTLLFHGSISQIALSGCRMPTMVTLIARRSRHFAGRRFLKRGVNLVGDVANEVETEQIVHDTSYSFLRHGRVSSYVQMRGSVPLFWSQESSKVVVGRPPLEILRDDPFYESMGLHFTSLLQRHGSPVIVLNLMKKREKRKFETTLSDRFERGIIYLSQFLPSRIPQPSDSLNSLFVETIDNSPPIMYIGFDIARVQKMKRTVVLDELQPIIDNCVRRTGIYFSSSASLPISEIQFEKHRTIGFNSKQCGIIRVNCVDCLDRTNTAQFVIGRVVLAYQLYGLGFLAEPDFMDNSPIDRLLQDLYDEHGDTLALQYGGSQLVHNINTYRKIKKLSSHSRDFVQTLSRYYSNKFSDWEKQCAISLFLRIYRPNLWSGTLYDFINTHLIPKHRVKENETSKSYSYSFDRLANFHLDTDQILASVAASLSGCIWDMCSDAYLHWLDAWARLPISRFSLTNWCSRDLLQHLPKGTDIVQKSSLYGNRCLVLPADDIRVDWFNEFYDLLSYVNLNQFSNSHIRSAEIVVQYRSGDYIMPQSYTNSQIIDQIDSNNNVRNISVSEKHRITNFNYSTVPNIYMDLGRSICATHSFPSFTDISHLDLTARQNDLSSKFTRDVTNNTNETFNRLNNTELNKTFKKINDQCSQNSDKHQHEKVDPADGDDDEDESSSDSDYEESMDNCIDFFPPNLNLFQIPLHPDLSLIQSKRPFEKYSEAKGCSLSYLYPSNSTKRQKRKQTVTGQLVTSKEDREIVYSNCVSVSEVILSEPPKHVYEDYLCTNFSKISEQTNDYYMNKFTNLNSLSSSTLSVNQNSMEIYNDYVQMNNIGTSKISKSSMNVYKATAYLASQLLY</sequence>
<accession>A0AAE1ZK16</accession>
<organism evidence="6 7">
    <name type="scientific">Schistosoma mekongi</name>
    <name type="common">Parasitic worm</name>
    <dbReference type="NCBI Taxonomy" id="38744"/>
    <lineage>
        <taxon>Eukaryota</taxon>
        <taxon>Metazoa</taxon>
        <taxon>Spiralia</taxon>
        <taxon>Lophotrochozoa</taxon>
        <taxon>Platyhelminthes</taxon>
        <taxon>Trematoda</taxon>
        <taxon>Digenea</taxon>
        <taxon>Strigeidida</taxon>
        <taxon>Schistosomatoidea</taxon>
        <taxon>Schistosomatidae</taxon>
        <taxon>Schistosoma</taxon>
    </lineage>
</organism>
<evidence type="ECO:0000259" key="5">
    <source>
        <dbReference type="PROSITE" id="PS50275"/>
    </source>
</evidence>
<evidence type="ECO:0000256" key="2">
    <source>
        <dbReference type="ARBA" id="ARBA00022801"/>
    </source>
</evidence>
<keyword evidence="3" id="KW-0472">Membrane</keyword>
<dbReference type="Proteomes" id="UP001292079">
    <property type="component" value="Unassembled WGS sequence"/>
</dbReference>
<dbReference type="PANTHER" id="PTHR45738:SF5">
    <property type="entry name" value="POLYPHOSPHOINOSITIDE PHOSPHATASE"/>
    <property type="match status" value="1"/>
</dbReference>
<feature type="domain" description="SAC" evidence="5">
    <location>
        <begin position="328"/>
        <end position="721"/>
    </location>
</feature>
<dbReference type="AlphaFoldDB" id="A0AAE1ZK16"/>
<name>A0AAE1ZK16_SCHME</name>